<feature type="signal peptide" evidence="1">
    <location>
        <begin position="1"/>
        <end position="19"/>
    </location>
</feature>
<keyword evidence="3" id="KW-1185">Reference proteome</keyword>
<organism evidence="2 3">
    <name type="scientific">Pholiota conissans</name>
    <dbReference type="NCBI Taxonomy" id="109636"/>
    <lineage>
        <taxon>Eukaryota</taxon>
        <taxon>Fungi</taxon>
        <taxon>Dikarya</taxon>
        <taxon>Basidiomycota</taxon>
        <taxon>Agaricomycotina</taxon>
        <taxon>Agaricomycetes</taxon>
        <taxon>Agaricomycetidae</taxon>
        <taxon>Agaricales</taxon>
        <taxon>Agaricineae</taxon>
        <taxon>Strophariaceae</taxon>
        <taxon>Pholiota</taxon>
    </lineage>
</organism>
<evidence type="ECO:0000313" key="3">
    <source>
        <dbReference type="Proteomes" id="UP000807469"/>
    </source>
</evidence>
<evidence type="ECO:0000313" key="2">
    <source>
        <dbReference type="EMBL" id="KAF9470042.1"/>
    </source>
</evidence>
<keyword evidence="1" id="KW-0732">Signal</keyword>
<feature type="chain" id="PRO_5040320833" evidence="1">
    <location>
        <begin position="20"/>
        <end position="123"/>
    </location>
</feature>
<gene>
    <name evidence="2" type="ORF">BDN70DRAFT_940149</name>
</gene>
<dbReference type="Proteomes" id="UP000807469">
    <property type="component" value="Unassembled WGS sequence"/>
</dbReference>
<dbReference type="EMBL" id="MU156380">
    <property type="protein sequence ID" value="KAF9470042.1"/>
    <property type="molecule type" value="Genomic_DNA"/>
</dbReference>
<evidence type="ECO:0000256" key="1">
    <source>
        <dbReference type="SAM" id="SignalP"/>
    </source>
</evidence>
<name>A0A9P5YHK4_9AGAR</name>
<reference evidence="2" key="1">
    <citation type="submission" date="2020-11" db="EMBL/GenBank/DDBJ databases">
        <authorList>
            <consortium name="DOE Joint Genome Institute"/>
            <person name="Ahrendt S."/>
            <person name="Riley R."/>
            <person name="Andreopoulos W."/>
            <person name="Labutti K."/>
            <person name="Pangilinan J."/>
            <person name="Ruiz-Duenas F.J."/>
            <person name="Barrasa J.M."/>
            <person name="Sanchez-Garcia M."/>
            <person name="Camarero S."/>
            <person name="Miyauchi S."/>
            <person name="Serrano A."/>
            <person name="Linde D."/>
            <person name="Babiker R."/>
            <person name="Drula E."/>
            <person name="Ayuso-Fernandez I."/>
            <person name="Pacheco R."/>
            <person name="Padilla G."/>
            <person name="Ferreira P."/>
            <person name="Barriuso J."/>
            <person name="Kellner H."/>
            <person name="Castanera R."/>
            <person name="Alfaro M."/>
            <person name="Ramirez L."/>
            <person name="Pisabarro A.G."/>
            <person name="Kuo A."/>
            <person name="Tritt A."/>
            <person name="Lipzen A."/>
            <person name="He G."/>
            <person name="Yan M."/>
            <person name="Ng V."/>
            <person name="Cullen D."/>
            <person name="Martin F."/>
            <person name="Rosso M.-N."/>
            <person name="Henrissat B."/>
            <person name="Hibbett D."/>
            <person name="Martinez A.T."/>
            <person name="Grigoriev I.V."/>
        </authorList>
    </citation>
    <scope>NUCLEOTIDE SEQUENCE</scope>
    <source>
        <strain evidence="2">CIRM-BRFM 674</strain>
    </source>
</reference>
<sequence>MSRTFVLLLAPMMMEGVEGELDQRGDPLMGDLAATSHTVSVLSQLTRFVLPSSPHAASMSPQYAADTMVDRYHQVAVYGGVTMPVLAALRTLGALSRLHEQGVLQLLPLRIADAWFTHPNPQT</sequence>
<accession>A0A9P5YHK4</accession>
<proteinExistence type="predicted"/>
<protein>
    <submittedName>
        <fullName evidence="2">Uncharacterized protein</fullName>
    </submittedName>
</protein>
<comment type="caution">
    <text evidence="2">The sequence shown here is derived from an EMBL/GenBank/DDBJ whole genome shotgun (WGS) entry which is preliminary data.</text>
</comment>
<dbReference type="AlphaFoldDB" id="A0A9P5YHK4"/>